<keyword evidence="11" id="KW-1185">Reference proteome</keyword>
<dbReference type="GO" id="GO:0016471">
    <property type="term" value="C:vacuolar proton-transporting V-type ATPase complex"/>
    <property type="evidence" value="ECO:0007669"/>
    <property type="project" value="TreeGrafter"/>
</dbReference>
<dbReference type="PANTHER" id="PTHR11629:SF63">
    <property type="entry name" value="V-TYPE PROTON ATPASE SUBUNIT A"/>
    <property type="match status" value="1"/>
</dbReference>
<dbReference type="PANTHER" id="PTHR11629">
    <property type="entry name" value="VACUOLAR PROTON ATPASES"/>
    <property type="match status" value="1"/>
</dbReference>
<evidence type="ECO:0000313" key="10">
    <source>
        <dbReference type="EMBL" id="SHF52540.1"/>
    </source>
</evidence>
<feature type="transmembrane region" description="Helical" evidence="9">
    <location>
        <begin position="407"/>
        <end position="438"/>
    </location>
</feature>
<dbReference type="Gene3D" id="3.30.70.2170">
    <property type="match status" value="1"/>
</dbReference>
<keyword evidence="7 9" id="KW-0472">Membrane</keyword>
<evidence type="ECO:0000256" key="6">
    <source>
        <dbReference type="ARBA" id="ARBA00023065"/>
    </source>
</evidence>
<evidence type="ECO:0000256" key="4">
    <source>
        <dbReference type="ARBA" id="ARBA00022692"/>
    </source>
</evidence>
<dbReference type="GO" id="GO:0007035">
    <property type="term" value="P:vacuolar acidification"/>
    <property type="evidence" value="ECO:0007669"/>
    <property type="project" value="TreeGrafter"/>
</dbReference>
<feature type="transmembrane region" description="Helical" evidence="9">
    <location>
        <begin position="364"/>
        <end position="391"/>
    </location>
</feature>
<proteinExistence type="inferred from homology"/>
<dbReference type="InterPro" id="IPR002490">
    <property type="entry name" value="V-ATPase_116kDa_su"/>
</dbReference>
<keyword evidence="5 9" id="KW-1133">Transmembrane helix</keyword>
<sequence>MAIMQMQKVSICALKKDRKAILEKIQSMGIMEITPVLEDEEGLEKLNTASSRAVFEKRAQVADQALDVLDLYVPEKKSMLSSLEGKALIDRESYEKLLEDKGKILEKAGKLVSMNKEIAEKRSTILKLENQIEAITPWLSLDIPMNFEGTSRTAVLIGTISGALTLDQVYAVLAEQAPEVDAVDVSVVSADKDVAYIAAICLKNEAQEVENALRTGGFARLSVKSRDIPSVYKQKLEEKIEKLNKEISETEAKIAEYAAARSEFRQVSDYFRVRAEKYEVLGTLPQSKKTFLLGGFVPAKVVPALEKEIGERFDCTLDVEDVKEDEEAPVLLKNNKVSQAVEGVLDSYGLPAKGDVDPTGIMSIFYIIFFGMMLSDAAYGLIISVVCFVLLKKYPRMSRGMYKNLSLFMYCGISTIVWGVLFGGYFGDVVTVIARVFFEKDVVIPALWFVPLNDPMKLLIFAMIFGLIHLFTGLGIKGYMLLRDKAYLDFFCDVVLWVFLLAGLLIMLIPSAIFASIIGTQLVFPAAVNMLGKVLAIIGAIGILFMSGRSSKNFALRLGLGAYDLYNITGWLSDVLSYSRLLALGLATGVIASVVNQMGSMGGKSVFGAILFIIVFIFGHIFSMAINMLGAYVHTNRLQFVEFFGKFYSGGGKEFEPFHSDTKYVDIKEETYL</sequence>
<dbReference type="Gene3D" id="3.30.70.2750">
    <property type="match status" value="1"/>
</dbReference>
<dbReference type="STRING" id="1122155.SAMN02745158_04085"/>
<keyword evidence="8" id="KW-0175">Coiled coil</keyword>
<dbReference type="OrthoDB" id="9803814at2"/>
<evidence type="ECO:0000256" key="1">
    <source>
        <dbReference type="ARBA" id="ARBA00004141"/>
    </source>
</evidence>
<keyword evidence="3" id="KW-0813">Transport</keyword>
<feature type="transmembrane region" description="Helical" evidence="9">
    <location>
        <begin position="524"/>
        <end position="547"/>
    </location>
</feature>
<keyword evidence="6" id="KW-0406">Ion transport</keyword>
<name>A0A1M5CCY2_9CLOT</name>
<dbReference type="Proteomes" id="UP000184245">
    <property type="component" value="Unassembled WGS sequence"/>
</dbReference>
<evidence type="ECO:0000256" key="7">
    <source>
        <dbReference type="ARBA" id="ARBA00023136"/>
    </source>
</evidence>
<feature type="transmembrane region" description="Helical" evidence="9">
    <location>
        <begin position="458"/>
        <end position="482"/>
    </location>
</feature>
<dbReference type="RefSeq" id="WP_072854612.1">
    <property type="nucleotide sequence ID" value="NZ_FQVI01000038.1"/>
</dbReference>
<dbReference type="Pfam" id="PF01496">
    <property type="entry name" value="V_ATPase_I"/>
    <property type="match status" value="2"/>
</dbReference>
<dbReference type="EMBL" id="FQVI01000038">
    <property type="protein sequence ID" value="SHF52540.1"/>
    <property type="molecule type" value="Genomic_DNA"/>
</dbReference>
<dbReference type="GO" id="GO:0046961">
    <property type="term" value="F:proton-transporting ATPase activity, rotational mechanism"/>
    <property type="evidence" value="ECO:0007669"/>
    <property type="project" value="InterPro"/>
</dbReference>
<evidence type="ECO:0000313" key="11">
    <source>
        <dbReference type="Proteomes" id="UP000184245"/>
    </source>
</evidence>
<dbReference type="GO" id="GO:0051117">
    <property type="term" value="F:ATPase binding"/>
    <property type="evidence" value="ECO:0007669"/>
    <property type="project" value="TreeGrafter"/>
</dbReference>
<dbReference type="AlphaFoldDB" id="A0A1M5CCY2"/>
<reference evidence="10 11" key="1">
    <citation type="submission" date="2016-11" db="EMBL/GenBank/DDBJ databases">
        <authorList>
            <person name="Jaros S."/>
            <person name="Januszkiewicz K."/>
            <person name="Wedrychowicz H."/>
        </authorList>
    </citation>
    <scope>NUCLEOTIDE SEQUENCE [LARGE SCALE GENOMIC DNA]</scope>
    <source>
        <strain evidence="10 11">DSM 17459</strain>
    </source>
</reference>
<comment type="similarity">
    <text evidence="2">Belongs to the V-ATPase 116 kDa subunit family.</text>
</comment>
<evidence type="ECO:0000256" key="2">
    <source>
        <dbReference type="ARBA" id="ARBA00009904"/>
    </source>
</evidence>
<feature type="transmembrane region" description="Helical" evidence="9">
    <location>
        <begin position="607"/>
        <end position="633"/>
    </location>
</feature>
<protein>
    <submittedName>
        <fullName evidence="10">V/A-type H+-transporting ATPase subunit I</fullName>
    </submittedName>
</protein>
<comment type="subcellular location">
    <subcellularLocation>
        <location evidence="1">Membrane</location>
        <topology evidence="1">Multi-pass membrane protein</topology>
    </subcellularLocation>
</comment>
<gene>
    <name evidence="10" type="ORF">SAMN02745158_04085</name>
</gene>
<accession>A0A1M5CCY2</accession>
<feature type="transmembrane region" description="Helical" evidence="9">
    <location>
        <begin position="578"/>
        <end position="595"/>
    </location>
</feature>
<evidence type="ECO:0000256" key="5">
    <source>
        <dbReference type="ARBA" id="ARBA00022989"/>
    </source>
</evidence>
<dbReference type="GO" id="GO:0033179">
    <property type="term" value="C:proton-transporting V-type ATPase, V0 domain"/>
    <property type="evidence" value="ECO:0007669"/>
    <property type="project" value="InterPro"/>
</dbReference>
<keyword evidence="4 9" id="KW-0812">Transmembrane</keyword>
<feature type="transmembrane region" description="Helical" evidence="9">
    <location>
        <begin position="494"/>
        <end position="518"/>
    </location>
</feature>
<dbReference type="Gene3D" id="1.20.1460.20">
    <property type="match status" value="1"/>
</dbReference>
<evidence type="ECO:0000256" key="8">
    <source>
        <dbReference type="SAM" id="Coils"/>
    </source>
</evidence>
<evidence type="ECO:0000256" key="9">
    <source>
        <dbReference type="SAM" id="Phobius"/>
    </source>
</evidence>
<feature type="coiled-coil region" evidence="8">
    <location>
        <begin position="233"/>
        <end position="260"/>
    </location>
</feature>
<organism evidence="10 11">
    <name type="scientific">Lactonifactor longoviformis DSM 17459</name>
    <dbReference type="NCBI Taxonomy" id="1122155"/>
    <lineage>
        <taxon>Bacteria</taxon>
        <taxon>Bacillati</taxon>
        <taxon>Bacillota</taxon>
        <taxon>Clostridia</taxon>
        <taxon>Eubacteriales</taxon>
        <taxon>Clostridiaceae</taxon>
        <taxon>Lactonifactor</taxon>
    </lineage>
</organism>
<evidence type="ECO:0000256" key="3">
    <source>
        <dbReference type="ARBA" id="ARBA00022448"/>
    </source>
</evidence>